<dbReference type="Proteomes" id="UP001473302">
    <property type="component" value="Unassembled WGS sequence"/>
</dbReference>
<protein>
    <submittedName>
        <fullName evidence="1">Uncharacterized protein</fullName>
    </submittedName>
</protein>
<gene>
    <name evidence="1" type="ORF">MFLAVUS_006938</name>
</gene>
<keyword evidence="2" id="KW-1185">Reference proteome</keyword>
<comment type="caution">
    <text evidence="1">The sequence shown here is derived from an EMBL/GenBank/DDBJ whole genome shotgun (WGS) entry which is preliminary data.</text>
</comment>
<organism evidence="1 2">
    <name type="scientific">Mucor flavus</name>
    <dbReference type="NCBI Taxonomy" id="439312"/>
    <lineage>
        <taxon>Eukaryota</taxon>
        <taxon>Fungi</taxon>
        <taxon>Fungi incertae sedis</taxon>
        <taxon>Mucoromycota</taxon>
        <taxon>Mucoromycotina</taxon>
        <taxon>Mucoromycetes</taxon>
        <taxon>Mucorales</taxon>
        <taxon>Mucorineae</taxon>
        <taxon>Mucoraceae</taxon>
        <taxon>Mucor</taxon>
    </lineage>
</organism>
<sequence>MGYLDFLYSGFKNLKDYFHNYQARTSGYEAHQYVSSGNDSGPVFMETVTDSIVDTFAYGGFALANLICYEKKYFESYFCQKKTVSFDAYYIDEYDMKNSEDDDDNEYHLVDEYDLGNEKYDLEEEMNDADLLSAYIEEYGAEDEECDTGVLSEDKTEYPPARTLDDSWGFIDSGNLSVEFKNTTVAPKGPRKMINFSLLILAQAKKDYFKKLASKPKQNLTRQNRTVARISAN</sequence>
<proteinExistence type="predicted"/>
<accession>A0ABP9Z2X8</accession>
<reference evidence="1 2" key="1">
    <citation type="submission" date="2024-04" db="EMBL/GenBank/DDBJ databases">
        <title>genome sequences of Mucor flavus KT1a and Helicostylum pulchrum KT1b strains isolated from the surface of a dry-aged beef.</title>
        <authorList>
            <person name="Toyotome T."/>
            <person name="Hosono M."/>
            <person name="Torimaru M."/>
            <person name="Fukuda K."/>
            <person name="Mikami N."/>
        </authorList>
    </citation>
    <scope>NUCLEOTIDE SEQUENCE [LARGE SCALE GENOMIC DNA]</scope>
    <source>
        <strain evidence="1 2">KT1a</strain>
    </source>
</reference>
<dbReference type="EMBL" id="BAABUK010000017">
    <property type="protein sequence ID" value="GAA5813460.1"/>
    <property type="molecule type" value="Genomic_DNA"/>
</dbReference>
<evidence type="ECO:0000313" key="1">
    <source>
        <dbReference type="EMBL" id="GAA5813460.1"/>
    </source>
</evidence>
<evidence type="ECO:0000313" key="2">
    <source>
        <dbReference type="Proteomes" id="UP001473302"/>
    </source>
</evidence>
<name>A0ABP9Z2X8_9FUNG</name>